<dbReference type="SUPFAM" id="SSF50978">
    <property type="entry name" value="WD40 repeat-like"/>
    <property type="match status" value="1"/>
</dbReference>
<name>A0A9P0VX02_9ASCO</name>
<reference evidence="2" key="1">
    <citation type="submission" date="2022-03" db="EMBL/GenBank/DDBJ databases">
        <authorList>
            <person name="Legras J.-L."/>
            <person name="Devillers H."/>
            <person name="Grondin C."/>
        </authorList>
    </citation>
    <scope>NUCLEOTIDE SEQUENCE</scope>
    <source>
        <strain evidence="2">CLIB 1423</strain>
    </source>
</reference>
<organism evidence="2 3">
    <name type="scientific">[Candida] railenensis</name>
    <dbReference type="NCBI Taxonomy" id="45579"/>
    <lineage>
        <taxon>Eukaryota</taxon>
        <taxon>Fungi</taxon>
        <taxon>Dikarya</taxon>
        <taxon>Ascomycota</taxon>
        <taxon>Saccharomycotina</taxon>
        <taxon>Pichiomycetes</taxon>
        <taxon>Debaryomycetaceae</taxon>
        <taxon>Kurtzmaniella</taxon>
    </lineage>
</organism>
<feature type="region of interest" description="Disordered" evidence="1">
    <location>
        <begin position="585"/>
        <end position="612"/>
    </location>
</feature>
<protein>
    <submittedName>
        <fullName evidence="2">Ribosome biogenesis protein NSA1</fullName>
    </submittedName>
</protein>
<dbReference type="OrthoDB" id="18388at2759"/>
<keyword evidence="3" id="KW-1185">Reference proteome</keyword>
<dbReference type="InterPro" id="IPR036322">
    <property type="entry name" value="WD40_repeat_dom_sf"/>
</dbReference>
<dbReference type="Proteomes" id="UP000837801">
    <property type="component" value="Unassembled WGS sequence"/>
</dbReference>
<dbReference type="EMBL" id="CAKXYY010000002">
    <property type="protein sequence ID" value="CAH2350970.1"/>
    <property type="molecule type" value="Genomic_DNA"/>
</dbReference>
<comment type="caution">
    <text evidence="2">The sequence shown here is derived from an EMBL/GenBank/DDBJ whole genome shotgun (WGS) entry which is preliminary data.</text>
</comment>
<gene>
    <name evidence="2" type="ORF">CLIB1423_02S09274</name>
</gene>
<dbReference type="AlphaFoldDB" id="A0A9P0VX02"/>
<accession>A0A9P0VX02</accession>
<sequence length="646" mass="73587">MNILLSSQANGGLRVVRIKAGDEKLKLIAKSEFCCEGKENYIQKLISFEFQGKSYLAIARKSGLVQLYENVHESTPGKDSKKSRKSYKLYKDWKHSNMNTNDQIIAIGFIDGRYLYSCSNEGKLVFRDLINDDANESYMVFLIQKPVNCFTIRCMENEFGESTGSYLVACAGKNNELKSYSILFERTDAAIQNANISASYYGSTNNLDLVEAAEELENNDADDDEDDDNASDNEVNEDFANLDYREELVDSDGDEVVLVSFHPVLPIIQFSTSRYRDSNGREANGRSESRMNNMRPISFPTFGNSSHLYRHYADLVRTNRRSATVDTFSARTTSIFNERKVKTLIPNWSSRTTYKDHTYTSSLPDKAFNWFVSITFVPGKPEFVLCGNQFGELFVYDTSRSRFPVRKIRLSQFSITRVQIFENNNCQYIAYSDSMSRIGILNFHTFQQVNCFDGIKMGPISSSLFIFPPPNNYNMNYKRKLHKASSYSNFDPIIFITSTIEKKLLIYKLYNDNSKQLIGEMLTDSLIPSICFNGRDVNDAKVYEMLAANMQHNLKSNILNLAYNSSTLEDGKSAYLGRYDVDGIDSGNQDEAENNEENDQEKDLKKRHSGSTNAFDLNNLVEINAYSVKKPSPLRYGYTNDNKSSD</sequence>
<evidence type="ECO:0000256" key="1">
    <source>
        <dbReference type="SAM" id="MobiDB-lite"/>
    </source>
</evidence>
<proteinExistence type="predicted"/>
<evidence type="ECO:0000313" key="2">
    <source>
        <dbReference type="EMBL" id="CAH2350970.1"/>
    </source>
</evidence>
<evidence type="ECO:0000313" key="3">
    <source>
        <dbReference type="Proteomes" id="UP000837801"/>
    </source>
</evidence>
<feature type="compositionally biased region" description="Acidic residues" evidence="1">
    <location>
        <begin position="588"/>
        <end position="600"/>
    </location>
</feature>